<accession>A0ABR6EU39</accession>
<dbReference type="Proteomes" id="UP000636110">
    <property type="component" value="Unassembled WGS sequence"/>
</dbReference>
<sequence>MEPFEINLDGKLLNVILNEDGSYLIHDSNAKLGTLIPEVNDLGVQWTTLDQLTPDYVRQIGELIEEHDL</sequence>
<evidence type="ECO:0000313" key="1">
    <source>
        <dbReference type="EMBL" id="MBB2148789.1"/>
    </source>
</evidence>
<gene>
    <name evidence="1" type="ORF">GM920_07680</name>
</gene>
<reference evidence="1 2" key="1">
    <citation type="submission" date="2019-11" db="EMBL/GenBank/DDBJ databases">
        <title>Description of Pedobacter sp. LMG 31462T.</title>
        <authorList>
            <person name="Carlier A."/>
            <person name="Qi S."/>
            <person name="Vandamme P."/>
        </authorList>
    </citation>
    <scope>NUCLEOTIDE SEQUENCE [LARGE SCALE GENOMIC DNA]</scope>
    <source>
        <strain evidence="1 2">LMG 31462</strain>
    </source>
</reference>
<organism evidence="1 2">
    <name type="scientific">Pedobacter gandavensis</name>
    <dbReference type="NCBI Taxonomy" id="2679963"/>
    <lineage>
        <taxon>Bacteria</taxon>
        <taxon>Pseudomonadati</taxon>
        <taxon>Bacteroidota</taxon>
        <taxon>Sphingobacteriia</taxon>
        <taxon>Sphingobacteriales</taxon>
        <taxon>Sphingobacteriaceae</taxon>
        <taxon>Pedobacter</taxon>
    </lineage>
</organism>
<comment type="caution">
    <text evidence="1">The sequence shown here is derived from an EMBL/GenBank/DDBJ whole genome shotgun (WGS) entry which is preliminary data.</text>
</comment>
<dbReference type="RefSeq" id="WP_182955105.1">
    <property type="nucleotide sequence ID" value="NZ_WNXC01000001.1"/>
</dbReference>
<name>A0ABR6EU39_9SPHI</name>
<proteinExistence type="predicted"/>
<protein>
    <submittedName>
        <fullName evidence="1">Uncharacterized protein</fullName>
    </submittedName>
</protein>
<keyword evidence="2" id="KW-1185">Reference proteome</keyword>
<dbReference type="EMBL" id="WNXC01000001">
    <property type="protein sequence ID" value="MBB2148789.1"/>
    <property type="molecule type" value="Genomic_DNA"/>
</dbReference>
<evidence type="ECO:0000313" key="2">
    <source>
        <dbReference type="Proteomes" id="UP000636110"/>
    </source>
</evidence>